<dbReference type="Proteomes" id="UP001302429">
    <property type="component" value="Chromosome"/>
</dbReference>
<proteinExistence type="predicted"/>
<reference evidence="2 3" key="1">
    <citation type="submission" date="2023-10" db="EMBL/GenBank/DDBJ databases">
        <title>Complete genome sequence of a Sphingomonadaceae bacterium.</title>
        <authorList>
            <person name="Yan C."/>
        </authorList>
    </citation>
    <scope>NUCLEOTIDE SEQUENCE [LARGE SCALE GENOMIC DNA]</scope>
    <source>
        <strain evidence="2 3">SCSIO 66989</strain>
    </source>
</reference>
<dbReference type="RefSeq" id="WP_317083041.1">
    <property type="nucleotide sequence ID" value="NZ_CP136594.1"/>
</dbReference>
<name>A0AA97F9P0_9SPHN</name>
<keyword evidence="3" id="KW-1185">Reference proteome</keyword>
<evidence type="ECO:0000313" key="2">
    <source>
        <dbReference type="EMBL" id="WOE75818.1"/>
    </source>
</evidence>
<dbReference type="InterPro" id="IPR009560">
    <property type="entry name" value="DUF1176"/>
</dbReference>
<dbReference type="KEGG" id="acoa:RB602_03645"/>
<dbReference type="AlphaFoldDB" id="A0AA97F9P0"/>
<evidence type="ECO:0000256" key="1">
    <source>
        <dbReference type="SAM" id="SignalP"/>
    </source>
</evidence>
<organism evidence="2 3">
    <name type="scientific">Alterisphingorhabdus coralli</name>
    <dbReference type="NCBI Taxonomy" id="3071408"/>
    <lineage>
        <taxon>Bacteria</taxon>
        <taxon>Pseudomonadati</taxon>
        <taxon>Pseudomonadota</taxon>
        <taxon>Alphaproteobacteria</taxon>
        <taxon>Sphingomonadales</taxon>
        <taxon>Sphingomonadaceae</taxon>
        <taxon>Alterisphingorhabdus (ex Yan et al. 2024)</taxon>
    </lineage>
</organism>
<protein>
    <submittedName>
        <fullName evidence="2">DUF1176 domain-containing protein</fullName>
    </submittedName>
</protein>
<keyword evidence="1" id="KW-0732">Signal</keyword>
<feature type="chain" id="PRO_5041733989" evidence="1">
    <location>
        <begin position="23"/>
        <end position="366"/>
    </location>
</feature>
<sequence length="366" mass="40776">MMRMAFLAVTAICALFAPLHMAAAQEEADAPKPGLHRGYGDWHLACDNVYSCEANSLASDFQLEQGATLRIQRQAGQVGYFRVMVLARDPEVKRVALLVDGRQRIEGEVDKDGRFVVPPGQSMTIARALARGKRASVIDTTLVTPQKVIAEISLKGSFAAMRAMDKQHGRSWTSDAIAERGRRSYRGTAERLPIVPQMAPADFEDLPSKKAMARLAEESGCTEQRNENTGFTEQAHPLQETDAEYIALVTVPCGYGAYNTSEKPFIARRAKDADDDDLWRFALAKFDYHPAWSENPERTLLVNSYYAAEDGILGSFAKGRGLGDCGSGESYVWDGQMFRLFEASAMDECRGVWEWPTIWRAYVQRR</sequence>
<dbReference type="Pfam" id="PF06674">
    <property type="entry name" value="DUF1176"/>
    <property type="match status" value="1"/>
</dbReference>
<feature type="signal peptide" evidence="1">
    <location>
        <begin position="1"/>
        <end position="22"/>
    </location>
</feature>
<dbReference type="EMBL" id="CP136594">
    <property type="protein sequence ID" value="WOE75818.1"/>
    <property type="molecule type" value="Genomic_DNA"/>
</dbReference>
<accession>A0AA97F9P0</accession>
<gene>
    <name evidence="2" type="ORF">RB602_03645</name>
</gene>
<evidence type="ECO:0000313" key="3">
    <source>
        <dbReference type="Proteomes" id="UP001302429"/>
    </source>
</evidence>